<evidence type="ECO:0000313" key="3">
    <source>
        <dbReference type="Proteomes" id="UP000325313"/>
    </source>
</evidence>
<dbReference type="EMBL" id="VDEP01000037">
    <property type="protein sequence ID" value="KAA1135680.1"/>
    <property type="molecule type" value="Genomic_DNA"/>
</dbReference>
<accession>A0A5B0SCY8</accession>
<evidence type="ECO:0000256" key="1">
    <source>
        <dbReference type="SAM" id="MobiDB-lite"/>
    </source>
</evidence>
<organism evidence="2 3">
    <name type="scientific">Puccinia graminis f. sp. tritici</name>
    <dbReference type="NCBI Taxonomy" id="56615"/>
    <lineage>
        <taxon>Eukaryota</taxon>
        <taxon>Fungi</taxon>
        <taxon>Dikarya</taxon>
        <taxon>Basidiomycota</taxon>
        <taxon>Pucciniomycotina</taxon>
        <taxon>Pucciniomycetes</taxon>
        <taxon>Pucciniales</taxon>
        <taxon>Pucciniaceae</taxon>
        <taxon>Puccinia</taxon>
    </lineage>
</organism>
<protein>
    <submittedName>
        <fullName evidence="2">Uncharacterized protein</fullName>
    </submittedName>
</protein>
<dbReference type="AlphaFoldDB" id="A0A5B0SCY8"/>
<feature type="compositionally biased region" description="Polar residues" evidence="1">
    <location>
        <begin position="136"/>
        <end position="148"/>
    </location>
</feature>
<sequence>MPAIFVTSISTCRNRNGFSTLPKHSCKRSGASTRDARPPSAAWFLTGRTPLNRLCRLPLALLRPPPPNPSLPRNGTLIWSIGLICGLPPLIGSSQSTPSFAKISRQLTKVPSSAPPSSVMQAPFLYPPLARQAQQRDASLCGRSSSSILKAPPFDLEYK</sequence>
<evidence type="ECO:0000313" key="2">
    <source>
        <dbReference type="EMBL" id="KAA1135680.1"/>
    </source>
</evidence>
<gene>
    <name evidence="2" type="ORF">PGTUg99_002461</name>
</gene>
<dbReference type="Proteomes" id="UP000325313">
    <property type="component" value="Unassembled WGS sequence"/>
</dbReference>
<feature type="region of interest" description="Disordered" evidence="1">
    <location>
        <begin position="136"/>
        <end position="159"/>
    </location>
</feature>
<proteinExistence type="predicted"/>
<reference evidence="2 3" key="1">
    <citation type="submission" date="2019-05" db="EMBL/GenBank/DDBJ databases">
        <title>Emergence of the Ug99 lineage of the wheat stem rust pathogen through somatic hybridization.</title>
        <authorList>
            <person name="Li F."/>
            <person name="Upadhyaya N.M."/>
            <person name="Sperschneider J."/>
            <person name="Matny O."/>
            <person name="Nguyen-Phuc H."/>
            <person name="Mago R."/>
            <person name="Raley C."/>
            <person name="Miller M.E."/>
            <person name="Silverstein K.A.T."/>
            <person name="Henningsen E."/>
            <person name="Hirsch C.D."/>
            <person name="Visser B."/>
            <person name="Pretorius Z.A."/>
            <person name="Steffenson B.J."/>
            <person name="Schwessinger B."/>
            <person name="Dodds P.N."/>
            <person name="Figueroa M."/>
        </authorList>
    </citation>
    <scope>NUCLEOTIDE SEQUENCE [LARGE SCALE GENOMIC DNA]</scope>
    <source>
        <strain evidence="2 3">Ug99</strain>
    </source>
</reference>
<name>A0A5B0SCY8_PUCGR</name>
<comment type="caution">
    <text evidence="2">The sequence shown here is derived from an EMBL/GenBank/DDBJ whole genome shotgun (WGS) entry which is preliminary data.</text>
</comment>